<feature type="region of interest" description="Disordered" evidence="8">
    <location>
        <begin position="176"/>
        <end position="204"/>
    </location>
</feature>
<evidence type="ECO:0000256" key="3">
    <source>
        <dbReference type="ARBA" id="ARBA00022833"/>
    </source>
</evidence>
<name>A0A139IP45_9PEZI</name>
<feature type="compositionally biased region" description="Polar residues" evidence="8">
    <location>
        <begin position="880"/>
        <end position="889"/>
    </location>
</feature>
<dbReference type="EMBL" id="LFZO01000034">
    <property type="protein sequence ID" value="KXT16577.1"/>
    <property type="molecule type" value="Genomic_DNA"/>
</dbReference>
<dbReference type="GO" id="GO:0006351">
    <property type="term" value="P:DNA-templated transcription"/>
    <property type="evidence" value="ECO:0007669"/>
    <property type="project" value="InterPro"/>
</dbReference>
<evidence type="ECO:0000256" key="6">
    <source>
        <dbReference type="ARBA" id="ARBA00023242"/>
    </source>
</evidence>
<evidence type="ECO:0000256" key="4">
    <source>
        <dbReference type="ARBA" id="ARBA00023015"/>
    </source>
</evidence>
<dbReference type="InterPro" id="IPR001138">
    <property type="entry name" value="Zn2Cys6_DnaBD"/>
</dbReference>
<proteinExistence type="predicted"/>
<dbReference type="CDD" id="cd00067">
    <property type="entry name" value="GAL4"/>
    <property type="match status" value="1"/>
</dbReference>
<evidence type="ECO:0000313" key="11">
    <source>
        <dbReference type="EMBL" id="KXT16577.1"/>
    </source>
</evidence>
<evidence type="ECO:0000256" key="2">
    <source>
        <dbReference type="ARBA" id="ARBA00022771"/>
    </source>
</evidence>
<dbReference type="GO" id="GO:0008270">
    <property type="term" value="F:zinc ion binding"/>
    <property type="evidence" value="ECO:0007669"/>
    <property type="project" value="UniProtKB-KW"/>
</dbReference>
<dbReference type="Gene3D" id="4.10.240.10">
    <property type="entry name" value="Zn(2)-C6 fungal-type DNA-binding domain"/>
    <property type="match status" value="1"/>
</dbReference>
<evidence type="ECO:0000259" key="9">
    <source>
        <dbReference type="PROSITE" id="PS50048"/>
    </source>
</evidence>
<evidence type="ECO:0000256" key="8">
    <source>
        <dbReference type="SAM" id="MobiDB-lite"/>
    </source>
</evidence>
<dbReference type="Pfam" id="PF04082">
    <property type="entry name" value="Fungal_trans"/>
    <property type="match status" value="1"/>
</dbReference>
<dbReference type="InterPro" id="IPR036864">
    <property type="entry name" value="Zn2-C6_fun-type_DNA-bd_sf"/>
</dbReference>
<dbReference type="FunFam" id="3.30.160.60:FF:002343">
    <property type="entry name" value="Zinc finger protein 33A"/>
    <property type="match status" value="1"/>
</dbReference>
<dbReference type="PANTHER" id="PTHR47660">
    <property type="entry name" value="TRANSCRIPTION FACTOR WITH C2H2 AND ZN(2)-CYS(6) DNA BINDING DOMAIN (EUROFUNG)-RELATED-RELATED"/>
    <property type="match status" value="1"/>
</dbReference>
<evidence type="ECO:0000256" key="1">
    <source>
        <dbReference type="ARBA" id="ARBA00022723"/>
    </source>
</evidence>
<feature type="region of interest" description="Disordered" evidence="8">
    <location>
        <begin position="871"/>
        <end position="892"/>
    </location>
</feature>
<dbReference type="Pfam" id="PF00172">
    <property type="entry name" value="Zn_clus"/>
    <property type="match status" value="1"/>
</dbReference>
<reference evidence="11 12" key="1">
    <citation type="submission" date="2015-07" db="EMBL/GenBank/DDBJ databases">
        <title>Comparative genomics of the Sigatoka disease complex on banana suggests a link between parallel evolutionary changes in Pseudocercospora fijiensis and Pseudocercospora eumusae and increased virulence on the banana host.</title>
        <authorList>
            <person name="Chang T.-C."/>
            <person name="Salvucci A."/>
            <person name="Crous P.W."/>
            <person name="Stergiopoulos I."/>
        </authorList>
    </citation>
    <scope>NUCLEOTIDE SEQUENCE [LARGE SCALE GENOMIC DNA]</scope>
    <source>
        <strain evidence="11 12">CBS 116634</strain>
    </source>
</reference>
<feature type="compositionally biased region" description="Low complexity" evidence="8">
    <location>
        <begin position="216"/>
        <end position="226"/>
    </location>
</feature>
<dbReference type="InterPro" id="IPR013087">
    <property type="entry name" value="Znf_C2H2_type"/>
</dbReference>
<dbReference type="STRING" id="113226.A0A139IP45"/>
<protein>
    <recommendedName>
        <fullName evidence="13">C6 transcription factor RegA</fullName>
    </recommendedName>
</protein>
<dbReference type="PANTHER" id="PTHR47660:SF2">
    <property type="entry name" value="TRANSCRIPTION FACTOR WITH C2H2 AND ZN(2)-CYS(6) DNA BINDING DOMAIN (EUROFUNG)"/>
    <property type="match status" value="1"/>
</dbReference>
<dbReference type="PROSITE" id="PS00463">
    <property type="entry name" value="ZN2_CY6_FUNGAL_1"/>
    <property type="match status" value="1"/>
</dbReference>
<dbReference type="InterPro" id="IPR036236">
    <property type="entry name" value="Znf_C2H2_sf"/>
</dbReference>
<feature type="domain" description="C2H2-type" evidence="10">
    <location>
        <begin position="33"/>
        <end position="60"/>
    </location>
</feature>
<comment type="caution">
    <text evidence="11">The sequence shown here is derived from an EMBL/GenBank/DDBJ whole genome shotgun (WGS) entry which is preliminary data.</text>
</comment>
<feature type="domain" description="Zn(2)-C6 fungal-type" evidence="9">
    <location>
        <begin position="100"/>
        <end position="129"/>
    </location>
</feature>
<keyword evidence="3" id="KW-0862">Zinc</keyword>
<dbReference type="PROSITE" id="PS50048">
    <property type="entry name" value="ZN2_CY6_FUNGAL_2"/>
    <property type="match status" value="1"/>
</dbReference>
<evidence type="ECO:0000259" key="10">
    <source>
        <dbReference type="PROSITE" id="PS50157"/>
    </source>
</evidence>
<dbReference type="Proteomes" id="UP000073492">
    <property type="component" value="Unassembled WGS sequence"/>
</dbReference>
<feature type="compositionally biased region" description="Gly residues" evidence="8">
    <location>
        <begin position="1"/>
        <end position="17"/>
    </location>
</feature>
<organism evidence="11 12">
    <name type="scientific">Pseudocercospora musae</name>
    <dbReference type="NCBI Taxonomy" id="113226"/>
    <lineage>
        <taxon>Eukaryota</taxon>
        <taxon>Fungi</taxon>
        <taxon>Dikarya</taxon>
        <taxon>Ascomycota</taxon>
        <taxon>Pezizomycotina</taxon>
        <taxon>Dothideomycetes</taxon>
        <taxon>Dothideomycetidae</taxon>
        <taxon>Mycosphaerellales</taxon>
        <taxon>Mycosphaerellaceae</taxon>
        <taxon>Pseudocercospora</taxon>
    </lineage>
</organism>
<accession>A0A139IP45</accession>
<sequence length="970" mass="107687">MSTGEGAGEGAGAGADAGAGTAPTPEAHSRNPFVCNICRKTYGRIDHLARHFRSHTNEKPFECVQCGKTFARADLLKRHATLHSSTEQSGKKRKIRASQACTACATIKVKCDQDKPCKRCRTKGLECRVDNAPSTSTYRADEQQSPPEQWSIPPEASQNPHDVRALPLQYTSRSMVSTPAAPMKRPSAANGSANGMSAPDDPSLTTFLSSVIHPTQAATQGTQQLAQPPPPPPPSNLAWNQNFNSRDLMDFSQDLSMDFNDLDAVLSMNWAPWLDPALVPTSMDRPIGRSDQVSDVSTPSIDDSINLGTAAYSRSAWRWVPNHEKGNEDHNLTSVLVESHGPDKLPRPRQIALVPPMDQQERDRIVALLLAGCDKQNYQKIVALFPSARVLDVFLNDYLLTMEHSIDSWIHIPTCKPSETIPELLTLMIAAGAILGRSSHAQKFGYALQDKARVANWELFECDSSNTRSLPALQSYATSLLIGTWSGNKRTMELAEGAILPLVTMLRRAGAFRKTRTPPTGPLPSDTPEELNHKWKAWIEAESYKRLAYHVFLHCVQVSVAFQTPPLISYAEITLDLPSPASLWRAKTAEEWRDQYNFHKLANAHLPSFVSSMCDAQTMGQVRTQIDLELTLYLVLMSHWCLAWEFTQLSSANKAQASGDLQWAGTLLASSKCQELRRLLDSFYVAIEDWRVFVPKEVHMVSQLLRMNLCVAFEDLQLLAGKEGEEEARRVYPFLKQWYHSPECRQAMWHAGQVLRAARRPPGLSPNASRRATPDTPWLRDFNAVALYHAALAFWVYGLLSKAIAMEQYTTGYHQEPASAEELEARRQGYVPAVDYEGGPIHLDGNDEELTAIERHRFIGLNEGRAVISAHSPFPRGPTSHISPSQASPRMTAYDRRPETEAELARREVVALDDPKRVMEVMINALTPASSPPESHTRPNNAQVAGPQRPAMVENLIQLMRDLGEATSAV</sequence>
<dbReference type="SMART" id="SM00066">
    <property type="entry name" value="GAL4"/>
    <property type="match status" value="1"/>
</dbReference>
<feature type="compositionally biased region" description="Polar residues" evidence="8">
    <location>
        <begin position="132"/>
        <end position="148"/>
    </location>
</feature>
<feature type="domain" description="C2H2-type" evidence="10">
    <location>
        <begin position="61"/>
        <end position="88"/>
    </location>
</feature>
<feature type="compositionally biased region" description="Low complexity" evidence="8">
    <location>
        <begin position="187"/>
        <end position="198"/>
    </location>
</feature>
<dbReference type="PROSITE" id="PS00028">
    <property type="entry name" value="ZINC_FINGER_C2H2_1"/>
    <property type="match status" value="2"/>
</dbReference>
<dbReference type="SMART" id="SM00355">
    <property type="entry name" value="ZnF_C2H2"/>
    <property type="match status" value="2"/>
</dbReference>
<keyword evidence="2 7" id="KW-0863">Zinc-finger</keyword>
<gene>
    <name evidence="11" type="ORF">AC579_6306</name>
</gene>
<evidence type="ECO:0000313" key="12">
    <source>
        <dbReference type="Proteomes" id="UP000073492"/>
    </source>
</evidence>
<dbReference type="PROSITE" id="PS50157">
    <property type="entry name" value="ZINC_FINGER_C2H2_2"/>
    <property type="match status" value="2"/>
</dbReference>
<evidence type="ECO:0000256" key="7">
    <source>
        <dbReference type="PROSITE-ProRule" id="PRU00042"/>
    </source>
</evidence>
<feature type="region of interest" description="Disordered" evidence="8">
    <location>
        <begin position="131"/>
        <end position="160"/>
    </location>
</feature>
<dbReference type="AlphaFoldDB" id="A0A139IP45"/>
<evidence type="ECO:0000256" key="5">
    <source>
        <dbReference type="ARBA" id="ARBA00023163"/>
    </source>
</evidence>
<feature type="region of interest" description="Disordered" evidence="8">
    <location>
        <begin position="1"/>
        <end position="26"/>
    </location>
</feature>
<keyword evidence="12" id="KW-1185">Reference proteome</keyword>
<keyword evidence="4" id="KW-0805">Transcription regulation</keyword>
<keyword evidence="5" id="KW-0804">Transcription</keyword>
<evidence type="ECO:0008006" key="13">
    <source>
        <dbReference type="Google" id="ProtNLM"/>
    </source>
</evidence>
<dbReference type="Pfam" id="PF00096">
    <property type="entry name" value="zf-C2H2"/>
    <property type="match status" value="2"/>
</dbReference>
<dbReference type="InterPro" id="IPR007219">
    <property type="entry name" value="XnlR_reg_dom"/>
</dbReference>
<dbReference type="SUPFAM" id="SSF57667">
    <property type="entry name" value="beta-beta-alpha zinc fingers"/>
    <property type="match status" value="1"/>
</dbReference>
<keyword evidence="6" id="KW-0539">Nucleus</keyword>
<feature type="region of interest" description="Disordered" evidence="8">
    <location>
        <begin position="216"/>
        <end position="241"/>
    </location>
</feature>
<dbReference type="Gene3D" id="3.30.160.60">
    <property type="entry name" value="Classic Zinc Finger"/>
    <property type="match status" value="2"/>
</dbReference>
<keyword evidence="1" id="KW-0479">Metal-binding</keyword>
<dbReference type="SUPFAM" id="SSF57701">
    <property type="entry name" value="Zn2/Cys6 DNA-binding domain"/>
    <property type="match status" value="1"/>
</dbReference>
<dbReference type="GO" id="GO:0000981">
    <property type="term" value="F:DNA-binding transcription factor activity, RNA polymerase II-specific"/>
    <property type="evidence" value="ECO:0007669"/>
    <property type="project" value="InterPro"/>
</dbReference>
<dbReference type="GO" id="GO:0003677">
    <property type="term" value="F:DNA binding"/>
    <property type="evidence" value="ECO:0007669"/>
    <property type="project" value="InterPro"/>
</dbReference>
<dbReference type="OrthoDB" id="40579at2759"/>